<feature type="transmembrane region" description="Helical" evidence="7">
    <location>
        <begin position="313"/>
        <end position="332"/>
    </location>
</feature>
<feature type="region of interest" description="Disordered" evidence="6">
    <location>
        <begin position="431"/>
        <end position="456"/>
    </location>
</feature>
<evidence type="ECO:0000256" key="7">
    <source>
        <dbReference type="SAM" id="Phobius"/>
    </source>
</evidence>
<proteinExistence type="predicted"/>
<dbReference type="KEGG" id="ttf:THTE_1886"/>
<keyword evidence="3 7" id="KW-0812">Transmembrane</keyword>
<dbReference type="Pfam" id="PF07690">
    <property type="entry name" value="MFS_1"/>
    <property type="match status" value="2"/>
</dbReference>
<organism evidence="9 10">
    <name type="scientific">Thermogutta terrifontis</name>
    <dbReference type="NCBI Taxonomy" id="1331910"/>
    <lineage>
        <taxon>Bacteria</taxon>
        <taxon>Pseudomonadati</taxon>
        <taxon>Planctomycetota</taxon>
        <taxon>Planctomycetia</taxon>
        <taxon>Pirellulales</taxon>
        <taxon>Thermoguttaceae</taxon>
        <taxon>Thermogutta</taxon>
    </lineage>
</organism>
<feature type="transmembrane region" description="Helical" evidence="7">
    <location>
        <begin position="78"/>
        <end position="97"/>
    </location>
</feature>
<feature type="compositionally biased region" description="Low complexity" evidence="6">
    <location>
        <begin position="431"/>
        <end position="443"/>
    </location>
</feature>
<evidence type="ECO:0000256" key="4">
    <source>
        <dbReference type="ARBA" id="ARBA00022989"/>
    </source>
</evidence>
<dbReference type="InterPro" id="IPR052983">
    <property type="entry name" value="MFS_Riboflavin_Transporter"/>
</dbReference>
<feature type="transmembrane region" description="Helical" evidence="7">
    <location>
        <begin position="231"/>
        <end position="255"/>
    </location>
</feature>
<dbReference type="InterPro" id="IPR020846">
    <property type="entry name" value="MFS_dom"/>
</dbReference>
<feature type="transmembrane region" description="Helical" evidence="7">
    <location>
        <begin position="167"/>
        <end position="191"/>
    </location>
</feature>
<dbReference type="GO" id="GO:0016020">
    <property type="term" value="C:membrane"/>
    <property type="evidence" value="ECO:0007669"/>
    <property type="project" value="UniProtKB-SubCell"/>
</dbReference>
<feature type="transmembrane region" description="Helical" evidence="7">
    <location>
        <begin position="48"/>
        <end position="66"/>
    </location>
</feature>
<evidence type="ECO:0000256" key="3">
    <source>
        <dbReference type="ARBA" id="ARBA00022692"/>
    </source>
</evidence>
<feature type="transmembrane region" description="Helical" evidence="7">
    <location>
        <begin position="137"/>
        <end position="155"/>
    </location>
</feature>
<dbReference type="PANTHER" id="PTHR43385">
    <property type="entry name" value="RIBOFLAVIN TRANSPORTER RIBJ"/>
    <property type="match status" value="1"/>
</dbReference>
<accession>A0A286REV2</accession>
<keyword evidence="10" id="KW-1185">Reference proteome</keyword>
<dbReference type="AlphaFoldDB" id="A0A286REV2"/>
<feature type="transmembrane region" description="Helical" evidence="7">
    <location>
        <begin position="373"/>
        <end position="394"/>
    </location>
</feature>
<evidence type="ECO:0000256" key="6">
    <source>
        <dbReference type="SAM" id="MobiDB-lite"/>
    </source>
</evidence>
<dbReference type="GO" id="GO:0022857">
    <property type="term" value="F:transmembrane transporter activity"/>
    <property type="evidence" value="ECO:0007669"/>
    <property type="project" value="InterPro"/>
</dbReference>
<feature type="compositionally biased region" description="Basic and acidic residues" evidence="6">
    <location>
        <begin position="447"/>
        <end position="456"/>
    </location>
</feature>
<keyword evidence="5 7" id="KW-0472">Membrane</keyword>
<evidence type="ECO:0000313" key="10">
    <source>
        <dbReference type="Proteomes" id="UP000215086"/>
    </source>
</evidence>
<evidence type="ECO:0000259" key="8">
    <source>
        <dbReference type="PROSITE" id="PS50850"/>
    </source>
</evidence>
<dbReference type="InterPro" id="IPR011701">
    <property type="entry name" value="MFS"/>
</dbReference>
<evidence type="ECO:0000256" key="1">
    <source>
        <dbReference type="ARBA" id="ARBA00004141"/>
    </source>
</evidence>
<feature type="domain" description="Major facilitator superfamily (MFS) profile" evidence="8">
    <location>
        <begin position="233"/>
        <end position="456"/>
    </location>
</feature>
<evidence type="ECO:0000313" key="9">
    <source>
        <dbReference type="EMBL" id="ASV74488.1"/>
    </source>
</evidence>
<evidence type="ECO:0000256" key="5">
    <source>
        <dbReference type="ARBA" id="ARBA00023136"/>
    </source>
</evidence>
<keyword evidence="4 7" id="KW-1133">Transmembrane helix</keyword>
<dbReference type="PROSITE" id="PS50850">
    <property type="entry name" value="MFS"/>
    <property type="match status" value="1"/>
</dbReference>
<dbReference type="RefSeq" id="WP_095416815.1">
    <property type="nucleotide sequence ID" value="NZ_CP018477.1"/>
</dbReference>
<comment type="subcellular location">
    <subcellularLocation>
        <location evidence="1">Membrane</location>
        <topology evidence="1">Multi-pass membrane protein</topology>
    </subcellularLocation>
</comment>
<name>A0A286REV2_9BACT</name>
<evidence type="ECO:0000256" key="2">
    <source>
        <dbReference type="ARBA" id="ARBA00022448"/>
    </source>
</evidence>
<dbReference type="PANTHER" id="PTHR43385:SF1">
    <property type="entry name" value="RIBOFLAVIN TRANSPORTER RIBJ"/>
    <property type="match status" value="1"/>
</dbReference>
<keyword evidence="2" id="KW-0813">Transport</keyword>
<dbReference type="Gene3D" id="1.20.1250.20">
    <property type="entry name" value="MFS general substrate transporter like domains"/>
    <property type="match status" value="2"/>
</dbReference>
<reference evidence="9 10" key="1">
    <citation type="journal article" name="Front. Microbiol.">
        <title>Sugar Metabolism of the First Thermophilic Planctomycete Thermogutta terrifontis: Comparative Genomic and Transcriptomic Approaches.</title>
        <authorList>
            <person name="Elcheninov A.G."/>
            <person name="Menzel P."/>
            <person name="Gudbergsdottir S.R."/>
            <person name="Slesarev A.I."/>
            <person name="Kadnikov V.V."/>
            <person name="Krogh A."/>
            <person name="Bonch-Osmolovskaya E.A."/>
            <person name="Peng X."/>
            <person name="Kublanov I.V."/>
        </authorList>
    </citation>
    <scope>NUCLEOTIDE SEQUENCE [LARGE SCALE GENOMIC DNA]</scope>
    <source>
        <strain evidence="9 10">R1</strain>
    </source>
</reference>
<dbReference type="SUPFAM" id="SSF103473">
    <property type="entry name" value="MFS general substrate transporter"/>
    <property type="match status" value="1"/>
</dbReference>
<dbReference type="OrthoDB" id="9793415at2"/>
<gene>
    <name evidence="9" type="ORF">THTE_1886</name>
</gene>
<sequence length="456" mass="48744">MATVKTMNRWWVVLGAILIQLALGAIYSWSVFTKALTSEPYAFSKTQTQIIFSVGLATFAFVMVVAGQLQSRLPPRAVALLGGWTLGLGYILARFVGTSFWGHVLTIGLVGGAGIGLAYVIPIAVGVRWFPDRKGMLTGLAVAGFGFGAFLWIQLAGNLGQLIARLGVANVFLVYGILFALLVTVGAIWMVNPPEGYTPPGWTSETAARVAKKTGGTREFSPWQMLRTRQFYMLWLMFVAGAMAGLMVIGIIKLFGIERLTSYYEATDLPPEQAMKRAEVTAELAMAIFFALANGLGRIGWGIISDWIGRKAALVAMLISQTIVMAGFYWLAASPALFCVGTCWIGFNFGGNFALFPAATADLFGNKNVGVNYGWVFTAYGIGGILGPILGGFFGDLAKSSQRLEAWLVPFWIAAAGCLLGTVLAALLSPPESAPSAKPSLPAGEPNTRHEAAAQR</sequence>
<dbReference type="EMBL" id="CP018477">
    <property type="protein sequence ID" value="ASV74488.1"/>
    <property type="molecule type" value="Genomic_DNA"/>
</dbReference>
<dbReference type="Proteomes" id="UP000215086">
    <property type="component" value="Chromosome"/>
</dbReference>
<protein>
    <submittedName>
        <fullName evidence="9">Oxalate/formate antiporter</fullName>
    </submittedName>
</protein>
<feature type="transmembrane region" description="Helical" evidence="7">
    <location>
        <begin position="103"/>
        <end position="125"/>
    </location>
</feature>
<feature type="transmembrane region" description="Helical" evidence="7">
    <location>
        <begin position="284"/>
        <end position="301"/>
    </location>
</feature>
<dbReference type="CDD" id="cd17353">
    <property type="entry name" value="MFS_OFA_like"/>
    <property type="match status" value="1"/>
</dbReference>
<dbReference type="InterPro" id="IPR036259">
    <property type="entry name" value="MFS_trans_sf"/>
</dbReference>
<feature type="transmembrane region" description="Helical" evidence="7">
    <location>
        <begin position="406"/>
        <end position="428"/>
    </location>
</feature>